<sequence length="168" mass="18440">MKRYLLPLLAIVGTLLILNSVVWRHERLLASGATVYLPLAPVDPRSLLQGDYMALDYELTRRVADALQANADQSWPESGTLFVVLRPDAAGVARAQRVSTAQPELLAGEYLLQVRLEYGTQVRLPSHSFFFAEGEGGHFAAARYAILRLSPDGRSLLAGLADARKQPL</sequence>
<evidence type="ECO:0000313" key="1">
    <source>
        <dbReference type="EMBL" id="MBE9608655.1"/>
    </source>
</evidence>
<proteinExistence type="predicted"/>
<comment type="caution">
    <text evidence="1">The sequence shown here is derived from an EMBL/GenBank/DDBJ whole genome shotgun (WGS) entry which is preliminary data.</text>
</comment>
<dbReference type="Proteomes" id="UP000604481">
    <property type="component" value="Unassembled WGS sequence"/>
</dbReference>
<evidence type="ECO:0000313" key="2">
    <source>
        <dbReference type="Proteomes" id="UP000604481"/>
    </source>
</evidence>
<protein>
    <submittedName>
        <fullName evidence="1">GDYXXLXY domain-containing protein</fullName>
    </submittedName>
</protein>
<organism evidence="1 2">
    <name type="scientific">Chitinilyticum piscinae</name>
    <dbReference type="NCBI Taxonomy" id="2866724"/>
    <lineage>
        <taxon>Bacteria</taxon>
        <taxon>Pseudomonadati</taxon>
        <taxon>Pseudomonadota</taxon>
        <taxon>Betaproteobacteria</taxon>
        <taxon>Neisseriales</taxon>
        <taxon>Chitinibacteraceae</taxon>
        <taxon>Chitinilyticum</taxon>
    </lineage>
</organism>
<keyword evidence="2" id="KW-1185">Reference proteome</keyword>
<dbReference type="Pfam" id="PF14345">
    <property type="entry name" value="GDYXXLXY"/>
    <property type="match status" value="1"/>
</dbReference>
<dbReference type="EMBL" id="JADFUA010000002">
    <property type="protein sequence ID" value="MBE9608655.1"/>
    <property type="molecule type" value="Genomic_DNA"/>
</dbReference>
<dbReference type="AlphaFoldDB" id="A0A8J7FI57"/>
<gene>
    <name evidence="1" type="ORF">INR99_04765</name>
</gene>
<dbReference type="InterPro" id="IPR025833">
    <property type="entry name" value="GDYXXLXY"/>
</dbReference>
<dbReference type="RefSeq" id="WP_194115186.1">
    <property type="nucleotide sequence ID" value="NZ_JADFUA010000002.1"/>
</dbReference>
<name>A0A8J7FI57_9NEIS</name>
<accession>A0A8J7FI57</accession>
<reference evidence="1 2" key="1">
    <citation type="submission" date="2020-10" db="EMBL/GenBank/DDBJ databases">
        <title>The genome sequence of Chitinilyticum litopenaei 4Y14.</title>
        <authorList>
            <person name="Liu Y."/>
        </authorList>
    </citation>
    <scope>NUCLEOTIDE SEQUENCE [LARGE SCALE GENOMIC DNA]</scope>
    <source>
        <strain evidence="1 2">4Y14</strain>
    </source>
</reference>